<proteinExistence type="predicted"/>
<keyword evidence="2" id="KW-1185">Reference proteome</keyword>
<organism evidence="1 2">
    <name type="scientific">Octopus vulgaris</name>
    <name type="common">Common octopus</name>
    <dbReference type="NCBI Taxonomy" id="6645"/>
    <lineage>
        <taxon>Eukaryota</taxon>
        <taxon>Metazoa</taxon>
        <taxon>Spiralia</taxon>
        <taxon>Lophotrochozoa</taxon>
        <taxon>Mollusca</taxon>
        <taxon>Cephalopoda</taxon>
        <taxon>Coleoidea</taxon>
        <taxon>Octopodiformes</taxon>
        <taxon>Octopoda</taxon>
        <taxon>Incirrata</taxon>
        <taxon>Octopodidae</taxon>
        <taxon>Octopus</taxon>
    </lineage>
</organism>
<name>A0AA36AVT9_OCTVU</name>
<evidence type="ECO:0000313" key="1">
    <source>
        <dbReference type="EMBL" id="CAI9722654.1"/>
    </source>
</evidence>
<reference evidence="1" key="1">
    <citation type="submission" date="2023-08" db="EMBL/GenBank/DDBJ databases">
        <authorList>
            <person name="Alioto T."/>
            <person name="Alioto T."/>
            <person name="Gomez Garrido J."/>
        </authorList>
    </citation>
    <scope>NUCLEOTIDE SEQUENCE</scope>
</reference>
<dbReference type="EMBL" id="OX597818">
    <property type="protein sequence ID" value="CAI9722654.1"/>
    <property type="molecule type" value="Genomic_DNA"/>
</dbReference>
<dbReference type="Proteomes" id="UP001162480">
    <property type="component" value="Chromosome 5"/>
</dbReference>
<evidence type="ECO:0000313" key="2">
    <source>
        <dbReference type="Proteomes" id="UP001162480"/>
    </source>
</evidence>
<protein>
    <submittedName>
        <fullName evidence="1">Uncharacterized protein</fullName>
    </submittedName>
</protein>
<gene>
    <name evidence="1" type="ORF">OCTVUL_1B003282</name>
</gene>
<sequence length="141" mass="16442">MFSKYFLQFLIFHKNTFAECKSFTFPYEREEEHEGNVFRGVQTRYEKIFDGIHTPQSVQEEIIIKLILYQKFFFYANFGYYYQIISVCESATTFFDIHKLPQKEISIFSTFHKELASAATAVGATDILSADSCGDILTVTY</sequence>
<accession>A0AA36AVT9</accession>
<dbReference type="AlphaFoldDB" id="A0AA36AVT9"/>